<dbReference type="CDD" id="cd06614">
    <property type="entry name" value="STKc_PAK"/>
    <property type="match status" value="1"/>
</dbReference>
<feature type="compositionally biased region" description="Low complexity" evidence="4">
    <location>
        <begin position="1"/>
        <end position="45"/>
    </location>
</feature>
<accession>A0A9W4S9V7</accession>
<dbReference type="Pfam" id="PF00069">
    <property type="entry name" value="Pkinase"/>
    <property type="match status" value="1"/>
</dbReference>
<dbReference type="PANTHER" id="PTHR45832">
    <property type="entry name" value="SERINE/THREONINE-PROTEIN KINASE SAMKA-RELATED-RELATED"/>
    <property type="match status" value="1"/>
</dbReference>
<dbReference type="InterPro" id="IPR008271">
    <property type="entry name" value="Ser/Thr_kinase_AS"/>
</dbReference>
<dbReference type="InterPro" id="IPR011009">
    <property type="entry name" value="Kinase-like_dom_sf"/>
</dbReference>
<evidence type="ECO:0000256" key="3">
    <source>
        <dbReference type="ARBA" id="ARBA00022840"/>
    </source>
</evidence>
<comment type="similarity">
    <text evidence="1">Belongs to the protein kinase superfamily. STE Ser/Thr protein kinase family. STE20 subfamily.</text>
</comment>
<dbReference type="PANTHER" id="PTHR45832:SF22">
    <property type="entry name" value="SERINE_THREONINE-PROTEIN KINASE SAMKA-RELATED"/>
    <property type="match status" value="1"/>
</dbReference>
<keyword evidence="3" id="KW-0067">ATP-binding</keyword>
<keyword evidence="2" id="KW-0547">Nucleotide-binding</keyword>
<dbReference type="Gene3D" id="1.10.510.10">
    <property type="entry name" value="Transferase(Phosphotransferase) domain 1"/>
    <property type="match status" value="1"/>
</dbReference>
<sequence length="422" mass="47126">MRDPNQQQRMPRPDQPSQQQQQQRYPPNGSPQQQRQPPQAQAQPPSRLPAPVKPLNVSKAQPAPQSDAVKAAEAALTAKPTQQERQKDVRMSTMSESEVMAKLKEAVSKDDPNLSYSKQKKIGQGASGSVYVAKVKEGAVSPIAREVLRAQGIKAQVAIKQMDLAHQPRKELIVNEIMVMKDSRHRNIVNFLDAFLRNNNAELWVVMEYMEGGALTDVIDNNPSITEEQISTICLETCRGLQHLHSQNIIHRDIKSDNVLLDARGNVKISMYPEPRPTYILLTNPVADFGFCAKLTETKSKRATMVGTPYWMAPEVVKQKEYGPKVDIWSLGIMAIEMIESEPPYLNEEPLKALYLIATNGTPRLKKPEKLSKELKAFLSVCLCVDVKSRASADELLAHDFLKHGCPLGSLSELLAFKKHAK</sequence>
<dbReference type="EMBL" id="CAMGZC010003192">
    <property type="protein sequence ID" value="CAI0655581.1"/>
    <property type="molecule type" value="Genomic_DNA"/>
</dbReference>
<feature type="compositionally biased region" description="Low complexity" evidence="4">
    <location>
        <begin position="68"/>
        <end position="78"/>
    </location>
</feature>
<organism evidence="6 7">
    <name type="scientific">Colletotrichum noveboracense</name>
    <dbReference type="NCBI Taxonomy" id="2664923"/>
    <lineage>
        <taxon>Eukaryota</taxon>
        <taxon>Fungi</taxon>
        <taxon>Dikarya</taxon>
        <taxon>Ascomycota</taxon>
        <taxon>Pezizomycotina</taxon>
        <taxon>Sordariomycetes</taxon>
        <taxon>Hypocreomycetidae</taxon>
        <taxon>Glomerellales</taxon>
        <taxon>Glomerellaceae</taxon>
        <taxon>Colletotrichum</taxon>
        <taxon>Colletotrichum gloeosporioides species complex</taxon>
    </lineage>
</organism>
<evidence type="ECO:0000313" key="7">
    <source>
        <dbReference type="Proteomes" id="UP001152533"/>
    </source>
</evidence>
<feature type="domain" description="Protein kinase" evidence="5">
    <location>
        <begin position="116"/>
        <end position="402"/>
    </location>
</feature>
<dbReference type="Proteomes" id="UP001152533">
    <property type="component" value="Unassembled WGS sequence"/>
</dbReference>
<proteinExistence type="inferred from homology"/>
<reference evidence="6" key="1">
    <citation type="submission" date="2022-08" db="EMBL/GenBank/DDBJ databases">
        <authorList>
            <person name="Giroux E."/>
            <person name="Giroux E."/>
        </authorList>
    </citation>
    <scope>NUCLEOTIDE SEQUENCE</scope>
    <source>
        <strain evidence="6">H1091258</strain>
    </source>
</reference>
<comment type="caution">
    <text evidence="6">The sequence shown here is derived from an EMBL/GenBank/DDBJ whole genome shotgun (WGS) entry which is preliminary data.</text>
</comment>
<dbReference type="SMART" id="SM00220">
    <property type="entry name" value="S_TKc"/>
    <property type="match status" value="1"/>
</dbReference>
<dbReference type="GO" id="GO:0005524">
    <property type="term" value="F:ATP binding"/>
    <property type="evidence" value="ECO:0007669"/>
    <property type="project" value="UniProtKB-KW"/>
</dbReference>
<evidence type="ECO:0000313" key="6">
    <source>
        <dbReference type="EMBL" id="CAI0655581.1"/>
    </source>
</evidence>
<keyword evidence="7" id="KW-1185">Reference proteome</keyword>
<gene>
    <name evidence="6" type="ORF">CGXH109_LOCUS150935</name>
</gene>
<dbReference type="GO" id="GO:0004672">
    <property type="term" value="F:protein kinase activity"/>
    <property type="evidence" value="ECO:0007669"/>
    <property type="project" value="InterPro"/>
</dbReference>
<evidence type="ECO:0000256" key="2">
    <source>
        <dbReference type="ARBA" id="ARBA00022741"/>
    </source>
</evidence>
<dbReference type="AlphaFoldDB" id="A0A9W4S9V7"/>
<evidence type="ECO:0000256" key="4">
    <source>
        <dbReference type="SAM" id="MobiDB-lite"/>
    </source>
</evidence>
<dbReference type="InterPro" id="IPR051931">
    <property type="entry name" value="PAK3-like"/>
</dbReference>
<dbReference type="InterPro" id="IPR000719">
    <property type="entry name" value="Prot_kinase_dom"/>
</dbReference>
<name>A0A9W4S9V7_9PEZI</name>
<evidence type="ECO:0000256" key="1">
    <source>
        <dbReference type="ARBA" id="ARBA00008874"/>
    </source>
</evidence>
<protein>
    <recommendedName>
        <fullName evidence="5">Protein kinase domain-containing protein</fullName>
    </recommendedName>
</protein>
<feature type="region of interest" description="Disordered" evidence="4">
    <location>
        <begin position="1"/>
        <end position="95"/>
    </location>
</feature>
<dbReference type="FunFam" id="3.30.200.20:FF:000535">
    <property type="entry name" value="Non-specific serine/threonine protein kinase"/>
    <property type="match status" value="1"/>
</dbReference>
<dbReference type="PROSITE" id="PS00108">
    <property type="entry name" value="PROTEIN_KINASE_ST"/>
    <property type="match status" value="1"/>
</dbReference>
<dbReference type="Gene3D" id="3.30.200.20">
    <property type="entry name" value="Phosphorylase Kinase, domain 1"/>
    <property type="match status" value="1"/>
</dbReference>
<dbReference type="SUPFAM" id="SSF56112">
    <property type="entry name" value="Protein kinase-like (PK-like)"/>
    <property type="match status" value="1"/>
</dbReference>
<evidence type="ECO:0000259" key="5">
    <source>
        <dbReference type="PROSITE" id="PS50011"/>
    </source>
</evidence>
<dbReference type="PROSITE" id="PS50011">
    <property type="entry name" value="PROTEIN_KINASE_DOM"/>
    <property type="match status" value="1"/>
</dbReference>